<dbReference type="GO" id="GO:0016740">
    <property type="term" value="F:transferase activity"/>
    <property type="evidence" value="ECO:0007669"/>
    <property type="project" value="UniProtKB-KW"/>
</dbReference>
<dbReference type="EMBL" id="GGEC01010271">
    <property type="protein sequence ID" value="MBW90754.1"/>
    <property type="molecule type" value="Transcribed_RNA"/>
</dbReference>
<evidence type="ECO:0000313" key="1">
    <source>
        <dbReference type="EMBL" id="MBW90754.1"/>
    </source>
</evidence>
<sequence length="38" mass="4156">MRAIAASKARLIKIAEVESIAKSLLIDDHAKTPCFICK</sequence>
<keyword evidence="1" id="KW-0808">Transferase</keyword>
<proteinExistence type="predicted"/>
<protein>
    <submittedName>
        <fullName evidence="1">UDP-N-acetylglucosamine transferase subunit ALG14</fullName>
    </submittedName>
</protein>
<organism evidence="1">
    <name type="scientific">Rhizophora mucronata</name>
    <name type="common">Asiatic mangrove</name>
    <dbReference type="NCBI Taxonomy" id="61149"/>
    <lineage>
        <taxon>Eukaryota</taxon>
        <taxon>Viridiplantae</taxon>
        <taxon>Streptophyta</taxon>
        <taxon>Embryophyta</taxon>
        <taxon>Tracheophyta</taxon>
        <taxon>Spermatophyta</taxon>
        <taxon>Magnoliopsida</taxon>
        <taxon>eudicotyledons</taxon>
        <taxon>Gunneridae</taxon>
        <taxon>Pentapetalae</taxon>
        <taxon>rosids</taxon>
        <taxon>fabids</taxon>
        <taxon>Malpighiales</taxon>
        <taxon>Rhizophoraceae</taxon>
        <taxon>Rhizophora</taxon>
    </lineage>
</organism>
<dbReference type="AlphaFoldDB" id="A0A2P2JBA0"/>
<reference evidence="1" key="1">
    <citation type="submission" date="2018-02" db="EMBL/GenBank/DDBJ databases">
        <title>Rhizophora mucronata_Transcriptome.</title>
        <authorList>
            <person name="Meera S.P."/>
            <person name="Sreeshan A."/>
            <person name="Augustine A."/>
        </authorList>
    </citation>
    <scope>NUCLEOTIDE SEQUENCE</scope>
    <source>
        <tissue evidence="1">Leaf</tissue>
    </source>
</reference>
<accession>A0A2P2JBA0</accession>
<name>A0A2P2JBA0_RHIMU</name>